<dbReference type="GO" id="GO:0006284">
    <property type="term" value="P:base-excision repair"/>
    <property type="evidence" value="ECO:0007669"/>
    <property type="project" value="InterPro"/>
</dbReference>
<dbReference type="Gene3D" id="1.10.340.30">
    <property type="entry name" value="Hypothetical protein, domain 2"/>
    <property type="match status" value="1"/>
</dbReference>
<dbReference type="InterPro" id="IPR023170">
    <property type="entry name" value="HhH_base_excis_C"/>
</dbReference>
<organism evidence="6 7">
    <name type="scientific">Calditerricola satsumensis</name>
    <dbReference type="NCBI Taxonomy" id="373054"/>
    <lineage>
        <taxon>Bacteria</taxon>
        <taxon>Bacillati</taxon>
        <taxon>Bacillota</taxon>
        <taxon>Bacilli</taxon>
        <taxon>Bacillales</taxon>
        <taxon>Bacillaceae</taxon>
        <taxon>Calditerricola</taxon>
    </lineage>
</organism>
<dbReference type="PANTHER" id="PTHR10359">
    <property type="entry name" value="A/G-SPECIFIC ADENINE GLYCOSYLASE/ENDONUCLEASE III"/>
    <property type="match status" value="1"/>
</dbReference>
<dbReference type="Gene3D" id="1.10.1670.10">
    <property type="entry name" value="Helix-hairpin-Helix base-excision DNA repair enzymes (C-terminal)"/>
    <property type="match status" value="1"/>
</dbReference>
<name>A0A8J3FE79_9BACI</name>
<dbReference type="RefSeq" id="WP_188818086.1">
    <property type="nucleotide sequence ID" value="NZ_BMOF01000062.1"/>
</dbReference>
<keyword evidence="3" id="KW-0408">Iron</keyword>
<keyword evidence="2" id="KW-0479">Metal-binding</keyword>
<evidence type="ECO:0000313" key="6">
    <source>
        <dbReference type="EMBL" id="GGK07317.1"/>
    </source>
</evidence>
<dbReference type="GO" id="GO:0051539">
    <property type="term" value="F:4 iron, 4 sulfur cluster binding"/>
    <property type="evidence" value="ECO:0007669"/>
    <property type="project" value="UniProtKB-KW"/>
</dbReference>
<keyword evidence="6" id="KW-0255">Endonuclease</keyword>
<dbReference type="GO" id="GO:0004519">
    <property type="term" value="F:endonuclease activity"/>
    <property type="evidence" value="ECO:0007669"/>
    <property type="project" value="UniProtKB-KW"/>
</dbReference>
<keyword evidence="6" id="KW-0378">Hydrolase</keyword>
<evidence type="ECO:0000256" key="2">
    <source>
        <dbReference type="ARBA" id="ARBA00022723"/>
    </source>
</evidence>
<dbReference type="PANTHER" id="PTHR10359:SF19">
    <property type="entry name" value="DNA REPAIR GLYCOSYLASE MJ1434-RELATED"/>
    <property type="match status" value="1"/>
</dbReference>
<dbReference type="InterPro" id="IPR003265">
    <property type="entry name" value="HhH-GPD_domain"/>
</dbReference>
<evidence type="ECO:0000313" key="7">
    <source>
        <dbReference type="Proteomes" id="UP000637720"/>
    </source>
</evidence>
<dbReference type="SMART" id="SM00478">
    <property type="entry name" value="ENDO3c"/>
    <property type="match status" value="1"/>
</dbReference>
<reference evidence="6" key="1">
    <citation type="journal article" date="2014" name="Int. J. Syst. Evol. Microbiol.">
        <title>Complete genome sequence of Corynebacterium casei LMG S-19264T (=DSM 44701T), isolated from a smear-ripened cheese.</title>
        <authorList>
            <consortium name="US DOE Joint Genome Institute (JGI-PGF)"/>
            <person name="Walter F."/>
            <person name="Albersmeier A."/>
            <person name="Kalinowski J."/>
            <person name="Ruckert C."/>
        </authorList>
    </citation>
    <scope>NUCLEOTIDE SEQUENCE</scope>
    <source>
        <strain evidence="6">JCM 14719</strain>
    </source>
</reference>
<sequence>MAENNRAAGRAGAAADAGDVPAKTARAPLTWRDLYRALAAWAPDLTPDGWWGIADPYERAWGTVLVQNTAWTNAKRALEGLRARGLTAPDALEVADRAAVEKAIRPAGYYRQKAATLRRLAAFLRRTPLEQPCDAASVEALRRALLAIKGVGEETADTLLLYVFRLPAFIGDAYTRRLAERLWGRPFAYGEVRRAVLAEGFAVDELALFHALIVEFGKDVCRKNAPRCAGCPLAAACQLAGRVGARR</sequence>
<gene>
    <name evidence="6" type="ORF">GCM10007043_21710</name>
</gene>
<dbReference type="SUPFAM" id="SSF48150">
    <property type="entry name" value="DNA-glycosylase"/>
    <property type="match status" value="1"/>
</dbReference>
<comment type="caution">
    <text evidence="6">The sequence shown here is derived from an EMBL/GenBank/DDBJ whole genome shotgun (WGS) entry which is preliminary data.</text>
</comment>
<protein>
    <submittedName>
        <fullName evidence="6">Endonuclease III</fullName>
    </submittedName>
</protein>
<dbReference type="CDD" id="cd00056">
    <property type="entry name" value="ENDO3c"/>
    <property type="match status" value="1"/>
</dbReference>
<dbReference type="AlphaFoldDB" id="A0A8J3FE79"/>
<keyword evidence="1" id="KW-0004">4Fe-4S</keyword>
<evidence type="ECO:0000256" key="3">
    <source>
        <dbReference type="ARBA" id="ARBA00023004"/>
    </source>
</evidence>
<dbReference type="InterPro" id="IPR011257">
    <property type="entry name" value="DNA_glycosylase"/>
</dbReference>
<reference evidence="6" key="2">
    <citation type="submission" date="2020-09" db="EMBL/GenBank/DDBJ databases">
        <authorList>
            <person name="Sun Q."/>
            <person name="Ohkuma M."/>
        </authorList>
    </citation>
    <scope>NUCLEOTIDE SEQUENCE</scope>
    <source>
        <strain evidence="6">JCM 14719</strain>
    </source>
</reference>
<keyword evidence="4" id="KW-0411">Iron-sulfur</keyword>
<proteinExistence type="predicted"/>
<feature type="domain" description="HhH-GPD" evidence="5">
    <location>
        <begin position="65"/>
        <end position="219"/>
    </location>
</feature>
<evidence type="ECO:0000259" key="5">
    <source>
        <dbReference type="SMART" id="SM00478"/>
    </source>
</evidence>
<dbReference type="EMBL" id="BMOF01000062">
    <property type="protein sequence ID" value="GGK07317.1"/>
    <property type="molecule type" value="Genomic_DNA"/>
</dbReference>
<accession>A0A8J3FE79</accession>
<dbReference type="Pfam" id="PF00730">
    <property type="entry name" value="HhH-GPD"/>
    <property type="match status" value="1"/>
</dbReference>
<keyword evidence="6" id="KW-0540">Nuclease</keyword>
<evidence type="ECO:0000256" key="4">
    <source>
        <dbReference type="ARBA" id="ARBA00023014"/>
    </source>
</evidence>
<dbReference type="Proteomes" id="UP000637720">
    <property type="component" value="Unassembled WGS sequence"/>
</dbReference>
<dbReference type="GO" id="GO:0046872">
    <property type="term" value="F:metal ion binding"/>
    <property type="evidence" value="ECO:0007669"/>
    <property type="project" value="UniProtKB-KW"/>
</dbReference>
<keyword evidence="7" id="KW-1185">Reference proteome</keyword>
<evidence type="ECO:0000256" key="1">
    <source>
        <dbReference type="ARBA" id="ARBA00022485"/>
    </source>
</evidence>